<sequence length="135" mass="14678">MKRLDKIFSIGLMLLFVGVVWAIATNRVGKIEWMLLLVGVVIGMLAGMIQGWAIAQKELGKIGSGKRVLYVVGTLIVFVALKVTLNIMIPSYLATSQIGIWMSVVFAIGGLFLGRALYSRPPVKSISRGSTRIRG</sequence>
<dbReference type="RefSeq" id="WP_326090133.1">
    <property type="nucleotide sequence ID" value="NZ_JARLKZ010000016.1"/>
</dbReference>
<feature type="transmembrane region" description="Helical" evidence="1">
    <location>
        <begin position="32"/>
        <end position="55"/>
    </location>
</feature>
<protein>
    <submittedName>
        <fullName evidence="2">Uncharacterized protein</fullName>
    </submittedName>
</protein>
<feature type="transmembrane region" description="Helical" evidence="1">
    <location>
        <begin position="67"/>
        <end position="92"/>
    </location>
</feature>
<keyword evidence="1" id="KW-1133">Transmembrane helix</keyword>
<proteinExistence type="predicted"/>
<reference evidence="2 3" key="1">
    <citation type="submission" date="2023-03" db="EMBL/GenBank/DDBJ databases">
        <title>Bacillus Genome Sequencing.</title>
        <authorList>
            <person name="Dunlap C."/>
        </authorList>
    </citation>
    <scope>NUCLEOTIDE SEQUENCE [LARGE SCALE GENOMIC DNA]</scope>
    <source>
        <strain evidence="2 3">BD-525</strain>
    </source>
</reference>
<evidence type="ECO:0000313" key="2">
    <source>
        <dbReference type="EMBL" id="MEC0242360.1"/>
    </source>
</evidence>
<gene>
    <name evidence="2" type="ORF">P4H66_21360</name>
</gene>
<evidence type="ECO:0000313" key="3">
    <source>
        <dbReference type="Proteomes" id="UP001344632"/>
    </source>
</evidence>
<organism evidence="2 3">
    <name type="scientific">Paenibacillus dokdonensis</name>
    <dbReference type="NCBI Taxonomy" id="2567944"/>
    <lineage>
        <taxon>Bacteria</taxon>
        <taxon>Bacillati</taxon>
        <taxon>Bacillota</taxon>
        <taxon>Bacilli</taxon>
        <taxon>Bacillales</taxon>
        <taxon>Paenibacillaceae</taxon>
        <taxon>Paenibacillus</taxon>
    </lineage>
</organism>
<dbReference type="Proteomes" id="UP001344632">
    <property type="component" value="Unassembled WGS sequence"/>
</dbReference>
<dbReference type="EMBL" id="JARLKZ010000016">
    <property type="protein sequence ID" value="MEC0242360.1"/>
    <property type="molecule type" value="Genomic_DNA"/>
</dbReference>
<name>A0ABU6GRI4_9BACL</name>
<evidence type="ECO:0000256" key="1">
    <source>
        <dbReference type="SAM" id="Phobius"/>
    </source>
</evidence>
<comment type="caution">
    <text evidence="2">The sequence shown here is derived from an EMBL/GenBank/DDBJ whole genome shotgun (WGS) entry which is preliminary data.</text>
</comment>
<feature type="transmembrane region" description="Helical" evidence="1">
    <location>
        <begin position="98"/>
        <end position="118"/>
    </location>
</feature>
<accession>A0ABU6GRI4</accession>
<keyword evidence="1" id="KW-0812">Transmembrane</keyword>
<keyword evidence="1" id="KW-0472">Membrane</keyword>
<keyword evidence="3" id="KW-1185">Reference proteome</keyword>